<sequence>MAYLNSDSNSIKDIESHWRQPSEIFDNFFDSISNYSESTVANSEFVANQIRKFENDQTLPSQKELNKPQTVFNLHIDKFVIDGNKDGGSLNAGKNSSTEAVNIKFKTFDTLKKSQTKKSPIQFVKAFFSNRYIAISVFLLLVLMIATSTSFLLLSKDDSESTTTTTSTSTTTTQSSTQSTSTAEEPTSTSESSSSDDPTTTTISTSTTTTTRTTTSEPEFELNIIKRSTWSEEGLGIQGKYKQISPLSKIIILNTKSNDYTHFMSSTEFLIDHQQNSYPEYDDLKENFIVALDGTIYEGRGFSHEGQTTFDSLTSYNNKAVAINFLLTEDDQTLNSIQEKAFCKFLEESISTGSVKENATIFHHSSLLKSYFETFEMPNLDCSQLENVEWKKSLNIFKRRDWNASEFPPDFEPSLRRKATKFRVTKMEVDESVCDSMDSCSNFIKDLQTSYENEFDDVPYNFVITINNFIFEALGFDITCPGSYESICILYVGNDISNEIIVGKIAEFITFAIDLEKLSRNFEITYETLDNNNNKKIIN</sequence>
<dbReference type="SUPFAM" id="SSF55846">
    <property type="entry name" value="N-acetylmuramoyl-L-alanine amidase-like"/>
    <property type="match status" value="2"/>
</dbReference>
<keyword evidence="4" id="KW-0812">Transmembrane</keyword>
<accession>A0A1J1IKI2</accession>
<dbReference type="InterPro" id="IPR006619">
    <property type="entry name" value="PGRP_domain_met/bac"/>
</dbReference>
<feature type="domain" description="Peptidoglycan recognition protein family" evidence="5">
    <location>
        <begin position="222"/>
        <end position="368"/>
    </location>
</feature>
<evidence type="ECO:0000256" key="2">
    <source>
        <dbReference type="ARBA" id="ARBA00022859"/>
    </source>
</evidence>
<dbReference type="GO" id="GO:0008745">
    <property type="term" value="F:N-acetylmuramoyl-L-alanine amidase activity"/>
    <property type="evidence" value="ECO:0007669"/>
    <property type="project" value="InterPro"/>
</dbReference>
<keyword evidence="2" id="KW-0391">Immunity</keyword>
<reference evidence="6 7" key="1">
    <citation type="submission" date="2015-04" db="EMBL/GenBank/DDBJ databases">
        <authorList>
            <person name="Syromyatnikov M.Y."/>
            <person name="Popov V.N."/>
        </authorList>
    </citation>
    <scope>NUCLEOTIDE SEQUENCE [LARGE SCALE GENOMIC DNA]</scope>
</reference>
<organism evidence="6 7">
    <name type="scientific">Clunio marinus</name>
    <dbReference type="NCBI Taxonomy" id="568069"/>
    <lineage>
        <taxon>Eukaryota</taxon>
        <taxon>Metazoa</taxon>
        <taxon>Ecdysozoa</taxon>
        <taxon>Arthropoda</taxon>
        <taxon>Hexapoda</taxon>
        <taxon>Insecta</taxon>
        <taxon>Pterygota</taxon>
        <taxon>Neoptera</taxon>
        <taxon>Endopterygota</taxon>
        <taxon>Diptera</taxon>
        <taxon>Nematocera</taxon>
        <taxon>Chironomoidea</taxon>
        <taxon>Chironomidae</taxon>
        <taxon>Clunio</taxon>
    </lineage>
</organism>
<proteinExistence type="predicted"/>
<evidence type="ECO:0000313" key="6">
    <source>
        <dbReference type="EMBL" id="CRL00274.1"/>
    </source>
</evidence>
<dbReference type="PANTHER" id="PTHR11022:SF41">
    <property type="entry name" value="PEPTIDOGLYCAN-RECOGNITION PROTEIN LC-RELATED"/>
    <property type="match status" value="1"/>
</dbReference>
<name>A0A1J1IKI2_9DIPT</name>
<dbReference type="GO" id="GO:0008270">
    <property type="term" value="F:zinc ion binding"/>
    <property type="evidence" value="ECO:0007669"/>
    <property type="project" value="InterPro"/>
</dbReference>
<dbReference type="Gene3D" id="3.40.80.10">
    <property type="entry name" value="Peptidoglycan recognition protein-like"/>
    <property type="match status" value="2"/>
</dbReference>
<keyword evidence="4" id="KW-1133">Transmembrane helix</keyword>
<dbReference type="PANTHER" id="PTHR11022">
    <property type="entry name" value="PEPTIDOGLYCAN RECOGNITION PROTEIN"/>
    <property type="match status" value="1"/>
</dbReference>
<dbReference type="STRING" id="568069.A0A1J1IKI2"/>
<dbReference type="Proteomes" id="UP000183832">
    <property type="component" value="Unassembled WGS sequence"/>
</dbReference>
<dbReference type="EMBL" id="CVRI01000054">
    <property type="protein sequence ID" value="CRL00274.1"/>
    <property type="molecule type" value="Genomic_DNA"/>
</dbReference>
<evidence type="ECO:0000256" key="3">
    <source>
        <dbReference type="SAM" id="MobiDB-lite"/>
    </source>
</evidence>
<evidence type="ECO:0000256" key="1">
    <source>
        <dbReference type="ARBA" id="ARBA00022588"/>
    </source>
</evidence>
<evidence type="ECO:0000256" key="4">
    <source>
        <dbReference type="SAM" id="Phobius"/>
    </source>
</evidence>
<keyword evidence="4" id="KW-0472">Membrane</keyword>
<dbReference type="InterPro" id="IPR036505">
    <property type="entry name" value="Amidase/PGRP_sf"/>
</dbReference>
<gene>
    <name evidence="6" type="ORF">CLUMA_CG013547</name>
</gene>
<evidence type="ECO:0000313" key="7">
    <source>
        <dbReference type="Proteomes" id="UP000183832"/>
    </source>
</evidence>
<feature type="region of interest" description="Disordered" evidence="3">
    <location>
        <begin position="159"/>
        <end position="218"/>
    </location>
</feature>
<dbReference type="GO" id="GO:0045087">
    <property type="term" value="P:innate immune response"/>
    <property type="evidence" value="ECO:0007669"/>
    <property type="project" value="UniProtKB-KW"/>
</dbReference>
<keyword evidence="7" id="KW-1185">Reference proteome</keyword>
<evidence type="ECO:0000259" key="5">
    <source>
        <dbReference type="SMART" id="SM00701"/>
    </source>
</evidence>
<dbReference type="OrthoDB" id="7939567at2759"/>
<dbReference type="SMART" id="SM00701">
    <property type="entry name" value="PGRP"/>
    <property type="match status" value="1"/>
</dbReference>
<feature type="compositionally biased region" description="Low complexity" evidence="3">
    <location>
        <begin position="161"/>
        <end position="217"/>
    </location>
</feature>
<dbReference type="AlphaFoldDB" id="A0A1J1IKI2"/>
<protein>
    <submittedName>
        <fullName evidence="6">CLUMA_CG013547, isoform A</fullName>
    </submittedName>
</protein>
<dbReference type="InterPro" id="IPR015510">
    <property type="entry name" value="PGRP"/>
</dbReference>
<feature type="transmembrane region" description="Helical" evidence="4">
    <location>
        <begin position="132"/>
        <end position="154"/>
    </location>
</feature>
<keyword evidence="1" id="KW-0399">Innate immunity</keyword>
<dbReference type="GO" id="GO:0009253">
    <property type="term" value="P:peptidoglycan catabolic process"/>
    <property type="evidence" value="ECO:0007669"/>
    <property type="project" value="InterPro"/>
</dbReference>